<dbReference type="SUPFAM" id="SSF51261">
    <property type="entry name" value="Duplicated hybrid motif"/>
    <property type="match status" value="1"/>
</dbReference>
<evidence type="ECO:0000259" key="2">
    <source>
        <dbReference type="Pfam" id="PF01551"/>
    </source>
</evidence>
<feature type="signal peptide" evidence="1">
    <location>
        <begin position="1"/>
        <end position="20"/>
    </location>
</feature>
<gene>
    <name evidence="3" type="ORF">C8P68_105121</name>
</gene>
<dbReference type="GO" id="GO:0004222">
    <property type="term" value="F:metalloendopeptidase activity"/>
    <property type="evidence" value="ECO:0007669"/>
    <property type="project" value="TreeGrafter"/>
</dbReference>
<reference evidence="3 4" key="1">
    <citation type="submission" date="2018-04" db="EMBL/GenBank/DDBJ databases">
        <title>Genomic Encyclopedia of Archaeal and Bacterial Type Strains, Phase II (KMG-II): from individual species to whole genera.</title>
        <authorList>
            <person name="Goeker M."/>
        </authorList>
    </citation>
    <scope>NUCLEOTIDE SEQUENCE [LARGE SCALE GENOMIC DNA]</scope>
    <source>
        <strain evidence="3 4">DSM 26809</strain>
    </source>
</reference>
<dbReference type="Gene3D" id="2.70.70.10">
    <property type="entry name" value="Glucose Permease (Domain IIA)"/>
    <property type="match status" value="1"/>
</dbReference>
<name>A0A2T5J841_9SPHI</name>
<sequence length="570" mass="63878">MLKHLLFLCLLFVVIKPAHAQDEVRSQVYPQGYFRYPLDLPPSTAGSFGELRANHFHSGLDFRTNQRIGYPVHAPADGWVSRLRVQFGGFGNAVYITHPNGFTTVYGHLDHVAPELLTLIRQQQYAQHSYVVDFNLAPFQVPVTKNQVFAWSGNTGGSAGPHLHFEIRDTKTQETINAQLFGLTIPDHVPPTISSISVYHLNGRPFSESTLRQTYGVAGTAGNYHLLKPQTFDLSGQIGFGISCVDMNSASPSHNGVFSIQLNVDGKTVYTFAAERFAFDQTHAINAYIDYPNFIRTNGFTQKCFILPGAAITLYPQSINRGLVDFNDDAEHNVEFVVRDVAGNTSRVAIKVKSSIPKDRPVFHPQGTLFKYNTRNEFNANNVKVIVDPGNLYDDLDFRYSVSAKRPGAYSAVHHIHDNLTPIHDSVEVWIKPDIDLSKYANKALVLNTASGACESKYEDGWVKGKITRFGNYEVRIDTVPPVITPINIHNGANLLKVKAIFLKMSDNMSGCRDFNCKIDNKWVLMERDYKSKILSYTFGPEIGTGKHTFELTVTDYKDNSTTYTAEFYR</sequence>
<dbReference type="RefSeq" id="WP_107829123.1">
    <property type="nucleotide sequence ID" value="NZ_CP160205.1"/>
</dbReference>
<dbReference type="InterPro" id="IPR050570">
    <property type="entry name" value="Cell_wall_metabolism_enzyme"/>
</dbReference>
<proteinExistence type="predicted"/>
<dbReference type="PANTHER" id="PTHR21666:SF270">
    <property type="entry name" value="MUREIN HYDROLASE ACTIVATOR ENVC"/>
    <property type="match status" value="1"/>
</dbReference>
<comment type="caution">
    <text evidence="3">The sequence shown here is derived from an EMBL/GenBank/DDBJ whole genome shotgun (WGS) entry which is preliminary data.</text>
</comment>
<feature type="chain" id="PRO_5015555542" evidence="1">
    <location>
        <begin position="21"/>
        <end position="570"/>
    </location>
</feature>
<dbReference type="AlphaFoldDB" id="A0A2T5J841"/>
<evidence type="ECO:0000313" key="4">
    <source>
        <dbReference type="Proteomes" id="UP000244168"/>
    </source>
</evidence>
<evidence type="ECO:0000256" key="1">
    <source>
        <dbReference type="SAM" id="SignalP"/>
    </source>
</evidence>
<accession>A0A2T5J841</accession>
<dbReference type="EMBL" id="QAOQ01000005">
    <property type="protein sequence ID" value="PTQ95616.1"/>
    <property type="molecule type" value="Genomic_DNA"/>
</dbReference>
<dbReference type="CDD" id="cd12797">
    <property type="entry name" value="M23_peptidase"/>
    <property type="match status" value="1"/>
</dbReference>
<keyword evidence="1" id="KW-0732">Signal</keyword>
<dbReference type="OrthoDB" id="9810477at2"/>
<evidence type="ECO:0000313" key="3">
    <source>
        <dbReference type="EMBL" id="PTQ95616.1"/>
    </source>
</evidence>
<keyword evidence="4" id="KW-1185">Reference proteome</keyword>
<dbReference type="InterPro" id="IPR011055">
    <property type="entry name" value="Dup_hybrid_motif"/>
</dbReference>
<dbReference type="InterPro" id="IPR016047">
    <property type="entry name" value="M23ase_b-sheet_dom"/>
</dbReference>
<dbReference type="Pfam" id="PF01551">
    <property type="entry name" value="Peptidase_M23"/>
    <property type="match status" value="1"/>
</dbReference>
<organism evidence="3 4">
    <name type="scientific">Mucilaginibacter yixingensis</name>
    <dbReference type="NCBI Taxonomy" id="1295612"/>
    <lineage>
        <taxon>Bacteria</taxon>
        <taxon>Pseudomonadati</taxon>
        <taxon>Bacteroidota</taxon>
        <taxon>Sphingobacteriia</taxon>
        <taxon>Sphingobacteriales</taxon>
        <taxon>Sphingobacteriaceae</taxon>
        <taxon>Mucilaginibacter</taxon>
    </lineage>
</organism>
<dbReference type="PANTHER" id="PTHR21666">
    <property type="entry name" value="PEPTIDASE-RELATED"/>
    <property type="match status" value="1"/>
</dbReference>
<dbReference type="Proteomes" id="UP000244168">
    <property type="component" value="Unassembled WGS sequence"/>
</dbReference>
<protein>
    <submittedName>
        <fullName evidence="3">Peptidase M23-like protein</fullName>
    </submittedName>
</protein>
<feature type="domain" description="M23ase beta-sheet core" evidence="2">
    <location>
        <begin position="56"/>
        <end position="171"/>
    </location>
</feature>